<evidence type="ECO:0000256" key="2">
    <source>
        <dbReference type="SAM" id="MobiDB-lite"/>
    </source>
</evidence>
<dbReference type="InterPro" id="IPR049492">
    <property type="entry name" value="BD-FAE-like_dom"/>
</dbReference>
<dbReference type="SUPFAM" id="SSF53474">
    <property type="entry name" value="alpha/beta-Hydrolases"/>
    <property type="match status" value="1"/>
</dbReference>
<name>A0A7X0HKD5_9ACTN</name>
<dbReference type="Gene3D" id="3.40.50.1820">
    <property type="entry name" value="alpha/beta hydrolase"/>
    <property type="match status" value="1"/>
</dbReference>
<feature type="domain" description="BD-FAE-like" evidence="3">
    <location>
        <begin position="57"/>
        <end position="287"/>
    </location>
</feature>
<dbReference type="RefSeq" id="WP_229923450.1">
    <property type="nucleotide sequence ID" value="NZ_BNBN01000006.1"/>
</dbReference>
<protein>
    <submittedName>
        <fullName evidence="4">Acetyl esterase/lipase</fullName>
    </submittedName>
</protein>
<dbReference type="AlphaFoldDB" id="A0A7X0HKD5"/>
<dbReference type="InterPro" id="IPR029058">
    <property type="entry name" value="AB_hydrolase_fold"/>
</dbReference>
<dbReference type="Pfam" id="PF20434">
    <property type="entry name" value="BD-FAE"/>
    <property type="match status" value="1"/>
</dbReference>
<feature type="region of interest" description="Disordered" evidence="2">
    <location>
        <begin position="15"/>
        <end position="34"/>
    </location>
</feature>
<evidence type="ECO:0000256" key="1">
    <source>
        <dbReference type="ARBA" id="ARBA00022801"/>
    </source>
</evidence>
<sequence>MTAPAADGDTAIPLPLLLRAPHPDGAPLPPSAQLPSGVRHLRGIPYGELDGSRPLELDLWLPAAPAPRAPLVLFVHGGAWRRGRRDDMGLHTRQWNPGPLARIAETGFAVAAVDYRLSGEAVFPAPLEDLRAALRWLALRADELGVDVGRTVVWGESAGGHLTSLLTLAGPTPEPGTTRPTPGTAVPATAARQPAPARPEDAVGLSGAVVWYGPSDFTTPRGYYSPDAAGTPDALFLGAPAATVPELARTASPLAQVHPAAPPFLLVHGAADSMVPCSHSEDLAAALRKCGVQAELRLVPGADHGWHGVAQEQVEEVFTYSLDFARALVGLTD</sequence>
<dbReference type="EMBL" id="JACHEM010000019">
    <property type="protein sequence ID" value="MBB6439277.1"/>
    <property type="molecule type" value="Genomic_DNA"/>
</dbReference>
<evidence type="ECO:0000313" key="5">
    <source>
        <dbReference type="Proteomes" id="UP000540423"/>
    </source>
</evidence>
<reference evidence="4 5" key="1">
    <citation type="submission" date="2020-08" db="EMBL/GenBank/DDBJ databases">
        <title>Genomic Encyclopedia of Type Strains, Phase IV (KMG-IV): sequencing the most valuable type-strain genomes for metagenomic binning, comparative biology and taxonomic classification.</title>
        <authorList>
            <person name="Goeker M."/>
        </authorList>
    </citation>
    <scope>NUCLEOTIDE SEQUENCE [LARGE SCALE GENOMIC DNA]</scope>
    <source>
        <strain evidence="4 5">DSM 40141</strain>
    </source>
</reference>
<feature type="compositionally biased region" description="Low complexity" evidence="2">
    <location>
        <begin position="170"/>
        <end position="195"/>
    </location>
</feature>
<accession>A0A7X0HKD5</accession>
<evidence type="ECO:0000313" key="4">
    <source>
        <dbReference type="EMBL" id="MBB6439277.1"/>
    </source>
</evidence>
<gene>
    <name evidence="4" type="ORF">HNQ79_005789</name>
</gene>
<dbReference type="Proteomes" id="UP000540423">
    <property type="component" value="Unassembled WGS sequence"/>
</dbReference>
<dbReference type="InterPro" id="IPR050300">
    <property type="entry name" value="GDXG_lipolytic_enzyme"/>
</dbReference>
<keyword evidence="5" id="KW-1185">Reference proteome</keyword>
<feature type="region of interest" description="Disordered" evidence="2">
    <location>
        <begin position="170"/>
        <end position="199"/>
    </location>
</feature>
<dbReference type="GO" id="GO:0016787">
    <property type="term" value="F:hydrolase activity"/>
    <property type="evidence" value="ECO:0007669"/>
    <property type="project" value="UniProtKB-KW"/>
</dbReference>
<dbReference type="PANTHER" id="PTHR48081">
    <property type="entry name" value="AB HYDROLASE SUPERFAMILY PROTEIN C4A8.06C"/>
    <property type="match status" value="1"/>
</dbReference>
<keyword evidence="1" id="KW-0378">Hydrolase</keyword>
<evidence type="ECO:0000259" key="3">
    <source>
        <dbReference type="Pfam" id="PF20434"/>
    </source>
</evidence>
<dbReference type="PANTHER" id="PTHR48081:SF13">
    <property type="entry name" value="ALPHA_BETA HYDROLASE"/>
    <property type="match status" value="1"/>
</dbReference>
<comment type="caution">
    <text evidence="4">The sequence shown here is derived from an EMBL/GenBank/DDBJ whole genome shotgun (WGS) entry which is preliminary data.</text>
</comment>
<organism evidence="4 5">
    <name type="scientific">Streptomyces candidus</name>
    <dbReference type="NCBI Taxonomy" id="67283"/>
    <lineage>
        <taxon>Bacteria</taxon>
        <taxon>Bacillati</taxon>
        <taxon>Actinomycetota</taxon>
        <taxon>Actinomycetes</taxon>
        <taxon>Kitasatosporales</taxon>
        <taxon>Streptomycetaceae</taxon>
        <taxon>Streptomyces</taxon>
    </lineage>
</organism>
<proteinExistence type="predicted"/>